<dbReference type="EMBL" id="FLQP01000010">
    <property type="protein sequence ID" value="SBS61689.1"/>
    <property type="molecule type" value="Genomic_DNA"/>
</dbReference>
<evidence type="ECO:0000313" key="4">
    <source>
        <dbReference type="Proteomes" id="UP000092876"/>
    </source>
</evidence>
<keyword evidence="1" id="KW-0472">Membrane</keyword>
<gene>
    <name evidence="3" type="ORF">VAT7223_00787</name>
</gene>
<feature type="transmembrane region" description="Helical" evidence="1">
    <location>
        <begin position="57"/>
        <end position="75"/>
    </location>
</feature>
<evidence type="ECO:0000313" key="3">
    <source>
        <dbReference type="EMBL" id="SBS61689.1"/>
    </source>
</evidence>
<dbReference type="RefSeq" id="WP_065678361.1">
    <property type="nucleotide sequence ID" value="NZ_AP025460.1"/>
</dbReference>
<keyword evidence="1" id="KW-1133">Transmembrane helix</keyword>
<sequence length="185" mass="21059">MSFKDTVWWTRKARIQAAKRLQSNDFASQLILLWYSSFTVCMSIYELKKPTDSGDFAIVMVILSVLILCASLYISNRNFKERAVSLKNCYEHLSELEGTLRNPSCNLIQANSDYKTILGSSENHEDIDFKSALINEWLNTSKKDMGTLTRVPTIPNVIEVIAFTFGKYLILTAFVGLPFLTLLVR</sequence>
<name>A0A1C3IJZ7_9VIBR</name>
<organism evidence="3 4">
    <name type="scientific">Vibrio atlanticus</name>
    <dbReference type="NCBI Taxonomy" id="693153"/>
    <lineage>
        <taxon>Bacteria</taxon>
        <taxon>Pseudomonadati</taxon>
        <taxon>Pseudomonadota</taxon>
        <taxon>Gammaproteobacteria</taxon>
        <taxon>Vibrionales</taxon>
        <taxon>Vibrionaceae</taxon>
        <taxon>Vibrio</taxon>
    </lineage>
</organism>
<protein>
    <recommendedName>
        <fullName evidence="2">SMODS and SLOG-associating 2TM effector domain-containing protein</fullName>
    </recommendedName>
</protein>
<feature type="transmembrane region" description="Helical" evidence="1">
    <location>
        <begin position="26"/>
        <end position="45"/>
    </location>
</feature>
<dbReference type="InterPro" id="IPR041115">
    <property type="entry name" value="SLATT_5"/>
</dbReference>
<accession>A0A1C3IJZ7</accession>
<dbReference type="NCBIfam" id="NF033631">
    <property type="entry name" value="SLATT_5"/>
    <property type="match status" value="1"/>
</dbReference>
<feature type="domain" description="SMODS and SLOG-associating 2TM effector" evidence="2">
    <location>
        <begin position="3"/>
        <end position="162"/>
    </location>
</feature>
<dbReference type="GeneID" id="94232833"/>
<dbReference type="Proteomes" id="UP000092876">
    <property type="component" value="Unassembled WGS sequence"/>
</dbReference>
<feature type="transmembrane region" description="Helical" evidence="1">
    <location>
        <begin position="160"/>
        <end position="184"/>
    </location>
</feature>
<evidence type="ECO:0000256" key="1">
    <source>
        <dbReference type="SAM" id="Phobius"/>
    </source>
</evidence>
<dbReference type="AlphaFoldDB" id="A0A1C3IJZ7"/>
<dbReference type="Pfam" id="PF18160">
    <property type="entry name" value="SLATT_5"/>
    <property type="match status" value="1"/>
</dbReference>
<proteinExistence type="predicted"/>
<keyword evidence="1" id="KW-0812">Transmembrane</keyword>
<reference evidence="4" key="1">
    <citation type="submission" date="2016-06" db="EMBL/GenBank/DDBJ databases">
        <authorList>
            <person name="Rodrigo-Torres Lidia"/>
            <person name="Arahal R.David."/>
        </authorList>
    </citation>
    <scope>NUCLEOTIDE SEQUENCE [LARGE SCALE GENOMIC DNA]</scope>
    <source>
        <strain evidence="4">CECT 7223</strain>
    </source>
</reference>
<evidence type="ECO:0000259" key="2">
    <source>
        <dbReference type="Pfam" id="PF18160"/>
    </source>
</evidence>